<dbReference type="RefSeq" id="WP_156215799.1">
    <property type="nucleotide sequence ID" value="NZ_WOFH01000003.1"/>
</dbReference>
<proteinExistence type="inferred from homology"/>
<evidence type="ECO:0000256" key="2">
    <source>
        <dbReference type="SAM" id="Phobius"/>
    </source>
</evidence>
<keyword evidence="2" id="KW-1133">Transmembrane helix</keyword>
<evidence type="ECO:0000313" key="5">
    <source>
        <dbReference type="Proteomes" id="UP000432015"/>
    </source>
</evidence>
<dbReference type="Proteomes" id="UP000432015">
    <property type="component" value="Unassembled WGS sequence"/>
</dbReference>
<accession>A0A7K1KXD7</accession>
<feature type="domain" description="Cell envelope-related transcriptional attenuator" evidence="3">
    <location>
        <begin position="114"/>
        <end position="267"/>
    </location>
</feature>
<evidence type="ECO:0000313" key="4">
    <source>
        <dbReference type="EMBL" id="MUN36727.1"/>
    </source>
</evidence>
<gene>
    <name evidence="4" type="ORF">GNZ18_08980</name>
</gene>
<dbReference type="PANTHER" id="PTHR33392">
    <property type="entry name" value="POLYISOPRENYL-TEICHOIC ACID--PEPTIDOGLYCAN TEICHOIC ACID TRANSFERASE TAGU"/>
    <property type="match status" value="1"/>
</dbReference>
<keyword evidence="2" id="KW-0472">Membrane</keyword>
<evidence type="ECO:0000256" key="1">
    <source>
        <dbReference type="ARBA" id="ARBA00006068"/>
    </source>
</evidence>
<evidence type="ECO:0000259" key="3">
    <source>
        <dbReference type="Pfam" id="PF03816"/>
    </source>
</evidence>
<organism evidence="4 5">
    <name type="scientific">Actinomadura litoris</name>
    <dbReference type="NCBI Taxonomy" id="2678616"/>
    <lineage>
        <taxon>Bacteria</taxon>
        <taxon>Bacillati</taxon>
        <taxon>Actinomycetota</taxon>
        <taxon>Actinomycetes</taxon>
        <taxon>Streptosporangiales</taxon>
        <taxon>Thermomonosporaceae</taxon>
        <taxon>Actinomadura</taxon>
    </lineage>
</organism>
<dbReference type="Pfam" id="PF03816">
    <property type="entry name" value="LytR_cpsA_psr"/>
    <property type="match status" value="1"/>
</dbReference>
<dbReference type="PANTHER" id="PTHR33392:SF6">
    <property type="entry name" value="POLYISOPRENYL-TEICHOIC ACID--PEPTIDOGLYCAN TEICHOIC ACID TRANSFERASE TAGU"/>
    <property type="match status" value="1"/>
</dbReference>
<keyword evidence="5" id="KW-1185">Reference proteome</keyword>
<name>A0A7K1KXD7_9ACTN</name>
<dbReference type="InterPro" id="IPR004474">
    <property type="entry name" value="LytR_CpsA_psr"/>
</dbReference>
<comment type="similarity">
    <text evidence="1">Belongs to the LytR/CpsA/Psr (LCP) family.</text>
</comment>
<comment type="caution">
    <text evidence="4">The sequence shown here is derived from an EMBL/GenBank/DDBJ whole genome shotgun (WGS) entry which is preliminary data.</text>
</comment>
<dbReference type="EMBL" id="WOFH01000003">
    <property type="protein sequence ID" value="MUN36727.1"/>
    <property type="molecule type" value="Genomic_DNA"/>
</dbReference>
<sequence length="348" mass="36852">MDDLELLRGLGRELEHEPPGTLARQRRRLLEAPDGRRATPGRSGRLRRPGGPAGWSLIGAVAMVTAALVLIPGVVLRGAGKPVLGGAKHLAFGTGKTLNVLLVGSDSRGGGAARSDTLVLVHLPADRKNVRAVSIPRDTLVRVPSCKADGGRVVPARVAPVNSAFALGVACTHRTVESVAGVEVDTSVVVDFTGFAKIVDVLGGVELTIPRAVSDPPSGLSLRPGRQRLDGRQALAYARVRHGLGDGSDLARIERQQKLMSALLKEAREQRLRDPARYAKFLAMSARSVSTYPRLDVGALEAVARGMEKTGADAVRFSTVPVKPAPQDPNRVALDGAAAERLFAQFRK</sequence>
<dbReference type="InterPro" id="IPR050922">
    <property type="entry name" value="LytR/CpsA/Psr_CW_biosynth"/>
</dbReference>
<dbReference type="NCBIfam" id="TIGR00350">
    <property type="entry name" value="lytR_cpsA_psr"/>
    <property type="match status" value="1"/>
</dbReference>
<feature type="transmembrane region" description="Helical" evidence="2">
    <location>
        <begin position="53"/>
        <end position="76"/>
    </location>
</feature>
<reference evidence="4 5" key="1">
    <citation type="submission" date="2019-11" db="EMBL/GenBank/DDBJ databases">
        <authorList>
            <person name="Cao P."/>
        </authorList>
    </citation>
    <scope>NUCLEOTIDE SEQUENCE [LARGE SCALE GENOMIC DNA]</scope>
    <source>
        <strain evidence="4 5">NEAU-AAG5</strain>
    </source>
</reference>
<dbReference type="AlphaFoldDB" id="A0A7K1KXD7"/>
<dbReference type="Gene3D" id="3.40.630.190">
    <property type="entry name" value="LCP protein"/>
    <property type="match status" value="1"/>
</dbReference>
<protein>
    <submittedName>
        <fullName evidence="4">LytR family transcriptional regulator</fullName>
    </submittedName>
</protein>
<keyword evidence="2" id="KW-0812">Transmembrane</keyword>